<dbReference type="InterPro" id="IPR043128">
    <property type="entry name" value="Rev_trsase/Diguanyl_cyclase"/>
</dbReference>
<evidence type="ECO:0008006" key="3">
    <source>
        <dbReference type="Google" id="ProtNLM"/>
    </source>
</evidence>
<reference evidence="1" key="1">
    <citation type="journal article" date="2023" name="Science">
        <title>Genome structures resolve the early diversification of teleost fishes.</title>
        <authorList>
            <person name="Parey E."/>
            <person name="Louis A."/>
            <person name="Montfort J."/>
            <person name="Bouchez O."/>
            <person name="Roques C."/>
            <person name="Iampietro C."/>
            <person name="Lluch J."/>
            <person name="Castinel A."/>
            <person name="Donnadieu C."/>
            <person name="Desvignes T."/>
            <person name="Floi Bucao C."/>
            <person name="Jouanno E."/>
            <person name="Wen M."/>
            <person name="Mejri S."/>
            <person name="Dirks R."/>
            <person name="Jansen H."/>
            <person name="Henkel C."/>
            <person name="Chen W.J."/>
            <person name="Zahm M."/>
            <person name="Cabau C."/>
            <person name="Klopp C."/>
            <person name="Thompson A.W."/>
            <person name="Robinson-Rechavi M."/>
            <person name="Braasch I."/>
            <person name="Lecointre G."/>
            <person name="Bobe J."/>
            <person name="Postlethwait J.H."/>
            <person name="Berthelot C."/>
            <person name="Roest Crollius H."/>
            <person name="Guiguen Y."/>
        </authorList>
    </citation>
    <scope>NUCLEOTIDE SEQUENCE</scope>
    <source>
        <strain evidence="1">NC1722</strain>
    </source>
</reference>
<dbReference type="EMBL" id="JAINUG010000055">
    <property type="protein sequence ID" value="KAJ8403959.1"/>
    <property type="molecule type" value="Genomic_DNA"/>
</dbReference>
<dbReference type="PANTHER" id="PTHR37984:SF5">
    <property type="entry name" value="PROTEIN NYNRIN-LIKE"/>
    <property type="match status" value="1"/>
</dbReference>
<dbReference type="PANTHER" id="PTHR37984">
    <property type="entry name" value="PROTEIN CBG26694"/>
    <property type="match status" value="1"/>
</dbReference>
<accession>A0AAD7SK02</accession>
<gene>
    <name evidence="1" type="ORF">AAFF_G00343090</name>
</gene>
<name>A0AAD7SK02_9TELE</name>
<dbReference type="Gene3D" id="3.30.70.270">
    <property type="match status" value="3"/>
</dbReference>
<sequence>MEVSGRVGTTAASMMLPPPDRYPVLHVQDISARLAGKVIFSKVDLVRGYHQHGLIVNPAKCQFELPSIDFLGHHITKDGAIPLPLKVATVSDFPQPRTTRALQEFLGMVNIYHCFVPRAANLMRPLFGALKGKAPNHVIN</sequence>
<protein>
    <recommendedName>
        <fullName evidence="3">Reverse transcriptase</fullName>
    </recommendedName>
</protein>
<dbReference type="Proteomes" id="UP001221898">
    <property type="component" value="Unassembled WGS sequence"/>
</dbReference>
<dbReference type="InterPro" id="IPR043502">
    <property type="entry name" value="DNA/RNA_pol_sf"/>
</dbReference>
<dbReference type="SUPFAM" id="SSF56672">
    <property type="entry name" value="DNA/RNA polymerases"/>
    <property type="match status" value="1"/>
</dbReference>
<evidence type="ECO:0000313" key="1">
    <source>
        <dbReference type="EMBL" id="KAJ8403959.1"/>
    </source>
</evidence>
<dbReference type="AlphaFoldDB" id="A0AAD7SK02"/>
<comment type="caution">
    <text evidence="1">The sequence shown here is derived from an EMBL/GenBank/DDBJ whole genome shotgun (WGS) entry which is preliminary data.</text>
</comment>
<keyword evidence="2" id="KW-1185">Reference proteome</keyword>
<evidence type="ECO:0000313" key="2">
    <source>
        <dbReference type="Proteomes" id="UP001221898"/>
    </source>
</evidence>
<dbReference type="InterPro" id="IPR050951">
    <property type="entry name" value="Retrovirus_Pol_polyprotein"/>
</dbReference>
<proteinExistence type="predicted"/>
<organism evidence="1 2">
    <name type="scientific">Aldrovandia affinis</name>
    <dbReference type="NCBI Taxonomy" id="143900"/>
    <lineage>
        <taxon>Eukaryota</taxon>
        <taxon>Metazoa</taxon>
        <taxon>Chordata</taxon>
        <taxon>Craniata</taxon>
        <taxon>Vertebrata</taxon>
        <taxon>Euteleostomi</taxon>
        <taxon>Actinopterygii</taxon>
        <taxon>Neopterygii</taxon>
        <taxon>Teleostei</taxon>
        <taxon>Notacanthiformes</taxon>
        <taxon>Halosauridae</taxon>
        <taxon>Aldrovandia</taxon>
    </lineage>
</organism>